<organism evidence="2 3">
    <name type="scientific">Pseudocitrobacter faecalis</name>
    <dbReference type="NCBI Taxonomy" id="1398493"/>
    <lineage>
        <taxon>Bacteria</taxon>
        <taxon>Pseudomonadati</taxon>
        <taxon>Pseudomonadota</taxon>
        <taxon>Gammaproteobacteria</taxon>
        <taxon>Enterobacterales</taxon>
        <taxon>Enterobacteriaceae</taxon>
        <taxon>Pseudocitrobacter</taxon>
    </lineage>
</organism>
<gene>
    <name evidence="2" type="ORF">DFQ50_102183</name>
</gene>
<dbReference type="EMBL" id="QNRL01000002">
    <property type="protein sequence ID" value="RBP13450.1"/>
    <property type="molecule type" value="Genomic_DNA"/>
</dbReference>
<name>A0ABX9G3M7_9ENTR</name>
<feature type="region of interest" description="Disordered" evidence="1">
    <location>
        <begin position="1"/>
        <end position="29"/>
    </location>
</feature>
<comment type="caution">
    <text evidence="2">The sequence shown here is derived from an EMBL/GenBank/DDBJ whole genome shotgun (WGS) entry which is preliminary data.</text>
</comment>
<dbReference type="Proteomes" id="UP000253201">
    <property type="component" value="Unassembled WGS sequence"/>
</dbReference>
<evidence type="ECO:0000313" key="2">
    <source>
        <dbReference type="EMBL" id="RBP13450.1"/>
    </source>
</evidence>
<proteinExistence type="predicted"/>
<reference evidence="2 3" key="1">
    <citation type="submission" date="2018-06" db="EMBL/GenBank/DDBJ databases">
        <title>Genomic Encyclopedia of Type Strains, Phase IV (KMG-IV): sequencing the most valuable type-strain genomes for metagenomic binning, comparative biology and taxonomic classification.</title>
        <authorList>
            <person name="Goeker M."/>
        </authorList>
    </citation>
    <scope>NUCLEOTIDE SEQUENCE [LARGE SCALE GENOMIC DNA]</scope>
    <source>
        <strain evidence="2 3">DSM 27453</strain>
    </source>
</reference>
<keyword evidence="3" id="KW-1185">Reference proteome</keyword>
<sequence>MPKQKPGKWNTLRHNIKNQGGRSDGLYNAPKRSLLSDTPDVSPTKLELLTAYIERYMTDNGHMPSYTHLNKEFNIRATKAYYQGLTK</sequence>
<accession>A0ABX9G3M7</accession>
<evidence type="ECO:0000256" key="1">
    <source>
        <dbReference type="SAM" id="MobiDB-lite"/>
    </source>
</evidence>
<protein>
    <submittedName>
        <fullName evidence="2">Uncharacterized protein</fullName>
    </submittedName>
</protein>
<evidence type="ECO:0000313" key="3">
    <source>
        <dbReference type="Proteomes" id="UP000253201"/>
    </source>
</evidence>